<protein>
    <submittedName>
        <fullName evidence="2">Histone-lysine n-methyltransferase setmar-like protein</fullName>
    </submittedName>
</protein>
<keyword evidence="2" id="KW-0489">Methyltransferase</keyword>
<dbReference type="InterPro" id="IPR032135">
    <property type="entry name" value="DUF4817"/>
</dbReference>
<dbReference type="AlphaFoldDB" id="A0A0J7JV16"/>
<evidence type="ECO:0000313" key="3">
    <source>
        <dbReference type="Proteomes" id="UP000036403"/>
    </source>
</evidence>
<accession>A0A0J7JV16</accession>
<dbReference type="GO" id="GO:0008168">
    <property type="term" value="F:methyltransferase activity"/>
    <property type="evidence" value="ECO:0007669"/>
    <property type="project" value="UniProtKB-KW"/>
</dbReference>
<dbReference type="Pfam" id="PF16087">
    <property type="entry name" value="DUF4817"/>
    <property type="match status" value="1"/>
</dbReference>
<reference evidence="2 3" key="1">
    <citation type="submission" date="2015-04" db="EMBL/GenBank/DDBJ databases">
        <title>Lasius niger genome sequencing.</title>
        <authorList>
            <person name="Konorov E.A."/>
            <person name="Nikitin M.A."/>
            <person name="Kirill M.V."/>
            <person name="Chang P."/>
        </authorList>
    </citation>
    <scope>NUCLEOTIDE SEQUENCE [LARGE SCALE GENOMIC DNA]</scope>
    <source>
        <tissue evidence="2">Whole</tissue>
    </source>
</reference>
<dbReference type="PaxDb" id="67767-A0A0J7JV16"/>
<comment type="caution">
    <text evidence="2">The sequence shown here is derived from an EMBL/GenBank/DDBJ whole genome shotgun (WGS) entry which is preliminary data.</text>
</comment>
<feature type="domain" description="DUF4817" evidence="1">
    <location>
        <begin position="42"/>
        <end position="96"/>
    </location>
</feature>
<evidence type="ECO:0000259" key="1">
    <source>
        <dbReference type="Pfam" id="PF16087"/>
    </source>
</evidence>
<name>A0A0J7JV16_LASNI</name>
<gene>
    <name evidence="2" type="ORF">RF55_24665</name>
</gene>
<dbReference type="GO" id="GO:0032259">
    <property type="term" value="P:methylation"/>
    <property type="evidence" value="ECO:0007669"/>
    <property type="project" value="UniProtKB-KW"/>
</dbReference>
<keyword evidence="3" id="KW-1185">Reference proteome</keyword>
<dbReference type="EMBL" id="LBMM01029943">
    <property type="protein sequence ID" value="KMQ81959.1"/>
    <property type="molecule type" value="Genomic_DNA"/>
</dbReference>
<evidence type="ECO:0000313" key="2">
    <source>
        <dbReference type="EMBL" id="KMQ81959.1"/>
    </source>
</evidence>
<proteinExistence type="predicted"/>
<sequence>MEAYSVMFILPVPTFTLGNYLVAGSGVEVKVESTEMAVGRLTTEQKVFLVKHYEVCQGSVKARATQYKKRFRSRSAPHRNFINALIARFEASGSVADADDRRTGRPRTATVTGNIKAVTAESTPIAG</sequence>
<keyword evidence="2" id="KW-0808">Transferase</keyword>
<dbReference type="Proteomes" id="UP000036403">
    <property type="component" value="Unassembled WGS sequence"/>
</dbReference>
<organism evidence="2 3">
    <name type="scientific">Lasius niger</name>
    <name type="common">Black garden ant</name>
    <dbReference type="NCBI Taxonomy" id="67767"/>
    <lineage>
        <taxon>Eukaryota</taxon>
        <taxon>Metazoa</taxon>
        <taxon>Ecdysozoa</taxon>
        <taxon>Arthropoda</taxon>
        <taxon>Hexapoda</taxon>
        <taxon>Insecta</taxon>
        <taxon>Pterygota</taxon>
        <taxon>Neoptera</taxon>
        <taxon>Endopterygota</taxon>
        <taxon>Hymenoptera</taxon>
        <taxon>Apocrita</taxon>
        <taxon>Aculeata</taxon>
        <taxon>Formicoidea</taxon>
        <taxon>Formicidae</taxon>
        <taxon>Formicinae</taxon>
        <taxon>Lasius</taxon>
        <taxon>Lasius</taxon>
    </lineage>
</organism>